<evidence type="ECO:0000313" key="2">
    <source>
        <dbReference type="EMBL" id="SEC13374.1"/>
    </source>
</evidence>
<organism evidence="2 3">
    <name type="scientific">Pseudomonas jessenii</name>
    <dbReference type="NCBI Taxonomy" id="77298"/>
    <lineage>
        <taxon>Bacteria</taxon>
        <taxon>Pseudomonadati</taxon>
        <taxon>Pseudomonadota</taxon>
        <taxon>Gammaproteobacteria</taxon>
        <taxon>Pseudomonadales</taxon>
        <taxon>Pseudomonadaceae</taxon>
        <taxon>Pseudomonas</taxon>
    </lineage>
</organism>
<name>A0A231GPQ8_PSEJE</name>
<evidence type="ECO:0000313" key="3">
    <source>
        <dbReference type="Proteomes" id="UP000198542"/>
    </source>
</evidence>
<dbReference type="InterPro" id="IPR009799">
    <property type="entry name" value="EthD_dom"/>
</dbReference>
<evidence type="ECO:0000259" key="1">
    <source>
        <dbReference type="Pfam" id="PF07110"/>
    </source>
</evidence>
<protein>
    <recommendedName>
        <fullName evidence="1">EthD domain-containing protein</fullName>
    </recommendedName>
</protein>
<dbReference type="NCBIfam" id="TIGR02118">
    <property type="entry name" value="EthD family reductase"/>
    <property type="match status" value="1"/>
</dbReference>
<dbReference type="SUPFAM" id="SSF54909">
    <property type="entry name" value="Dimeric alpha+beta barrel"/>
    <property type="match status" value="1"/>
</dbReference>
<dbReference type="Gene3D" id="3.30.70.100">
    <property type="match status" value="1"/>
</dbReference>
<dbReference type="Proteomes" id="UP000198542">
    <property type="component" value="Unassembled WGS sequence"/>
</dbReference>
<dbReference type="EMBL" id="FNTC01000002">
    <property type="protein sequence ID" value="SEC13374.1"/>
    <property type="molecule type" value="Genomic_DNA"/>
</dbReference>
<proteinExistence type="predicted"/>
<dbReference type="Pfam" id="PF07110">
    <property type="entry name" value="EthD"/>
    <property type="match status" value="1"/>
</dbReference>
<dbReference type="RefSeq" id="WP_090454644.1">
    <property type="nucleotide sequence ID" value="NZ_FNTC01000002.1"/>
</dbReference>
<reference evidence="3" key="1">
    <citation type="submission" date="2016-10" db="EMBL/GenBank/DDBJ databases">
        <authorList>
            <person name="Varghese N."/>
            <person name="Submissions S."/>
        </authorList>
    </citation>
    <scope>NUCLEOTIDE SEQUENCE [LARGE SCALE GENOMIC DNA]</scope>
    <source>
        <strain evidence="3">BS3660</strain>
    </source>
</reference>
<dbReference type="PANTHER" id="PTHR40260:SF2">
    <property type="entry name" value="BLR8190 PROTEIN"/>
    <property type="match status" value="1"/>
</dbReference>
<dbReference type="InterPro" id="IPR011008">
    <property type="entry name" value="Dimeric_a/b-barrel"/>
</dbReference>
<feature type="domain" description="EthD" evidence="1">
    <location>
        <begin position="18"/>
        <end position="88"/>
    </location>
</feature>
<accession>A0A231GPQ8</accession>
<sequence length="98" mass="10609">MATLIVSYPLTEGARFDREYYLSTHIPLARSTWGEFGLQSAEVLFPAVGPQPLAGLVILRFNNQAGIDAALTSPRTAEVIGDVANFTDIAPVIFRADD</sequence>
<keyword evidence="3" id="KW-1185">Reference proteome</keyword>
<dbReference type="GO" id="GO:0016491">
    <property type="term" value="F:oxidoreductase activity"/>
    <property type="evidence" value="ECO:0007669"/>
    <property type="project" value="InterPro"/>
</dbReference>
<dbReference type="AlphaFoldDB" id="A0A231GPQ8"/>
<gene>
    <name evidence="2" type="ORF">SAMN04490187_3293</name>
</gene>
<dbReference type="PANTHER" id="PTHR40260">
    <property type="entry name" value="BLR8190 PROTEIN"/>
    <property type="match status" value="1"/>
</dbReference>